<name>A0AAV3UHF8_9EURY</name>
<accession>A0AAV3UHF8</accession>
<sequence>MSKPFSRPLFLDATVLSNYASTDSVDWLLSTFDGLQTVPAVKGEMSQGYDAGYTYLKNAVDILESGEIKLRESAATELQEEYPEIQQRLDLGEAEALVGAHVTGGTLATDDARGRSLASSYDVPVTGSIGLLVRGVVEGQLTVETADEWLTTWVDKRNYFSPVESVMAVLPDGFEE</sequence>
<dbReference type="RefSeq" id="WP_390184813.1">
    <property type="nucleotide sequence ID" value="NZ_JBHMAI010000003.1"/>
</dbReference>
<gene>
    <name evidence="1" type="ORF">GCM10025751_22190</name>
</gene>
<dbReference type="EMBL" id="BAABKX010000004">
    <property type="protein sequence ID" value="GAA5049398.1"/>
    <property type="molecule type" value="Genomic_DNA"/>
</dbReference>
<dbReference type="Pfam" id="PF11848">
    <property type="entry name" value="DUF3368"/>
    <property type="match status" value="1"/>
</dbReference>
<dbReference type="Proteomes" id="UP001501729">
    <property type="component" value="Unassembled WGS sequence"/>
</dbReference>
<organism evidence="1 2">
    <name type="scientific">Haladaptatus pallidirubidus</name>
    <dbReference type="NCBI Taxonomy" id="1008152"/>
    <lineage>
        <taxon>Archaea</taxon>
        <taxon>Methanobacteriati</taxon>
        <taxon>Methanobacteriota</taxon>
        <taxon>Stenosarchaea group</taxon>
        <taxon>Halobacteria</taxon>
        <taxon>Halobacteriales</taxon>
        <taxon>Haladaptataceae</taxon>
        <taxon>Haladaptatus</taxon>
    </lineage>
</organism>
<evidence type="ECO:0000313" key="1">
    <source>
        <dbReference type="EMBL" id="GAA5049398.1"/>
    </source>
</evidence>
<protein>
    <recommendedName>
        <fullName evidence="3">PIN domain-containing protein</fullName>
    </recommendedName>
</protein>
<comment type="caution">
    <text evidence="1">The sequence shown here is derived from an EMBL/GenBank/DDBJ whole genome shotgun (WGS) entry which is preliminary data.</text>
</comment>
<dbReference type="InterPro" id="IPR021799">
    <property type="entry name" value="PIN-like_prokaryotic"/>
</dbReference>
<evidence type="ECO:0008006" key="3">
    <source>
        <dbReference type="Google" id="ProtNLM"/>
    </source>
</evidence>
<keyword evidence="2" id="KW-1185">Reference proteome</keyword>
<dbReference type="AlphaFoldDB" id="A0AAV3UHF8"/>
<reference evidence="1 2" key="1">
    <citation type="journal article" date="2019" name="Int. J. Syst. Evol. Microbiol.">
        <title>The Global Catalogue of Microorganisms (GCM) 10K type strain sequencing project: providing services to taxonomists for standard genome sequencing and annotation.</title>
        <authorList>
            <consortium name="The Broad Institute Genomics Platform"/>
            <consortium name="The Broad Institute Genome Sequencing Center for Infectious Disease"/>
            <person name="Wu L."/>
            <person name="Ma J."/>
        </authorList>
    </citation>
    <scope>NUCLEOTIDE SEQUENCE [LARGE SCALE GENOMIC DNA]</scope>
    <source>
        <strain evidence="1 2">JCM 17504</strain>
    </source>
</reference>
<proteinExistence type="predicted"/>
<evidence type="ECO:0000313" key="2">
    <source>
        <dbReference type="Proteomes" id="UP001501729"/>
    </source>
</evidence>